<evidence type="ECO:0000313" key="2">
    <source>
        <dbReference type="Proteomes" id="UP000675881"/>
    </source>
</evidence>
<keyword evidence="2" id="KW-1185">Reference proteome</keyword>
<reference evidence="1" key="1">
    <citation type="submission" date="2021-02" db="EMBL/GenBank/DDBJ databases">
        <authorList>
            <person name="Bekaert M."/>
        </authorList>
    </citation>
    <scope>NUCLEOTIDE SEQUENCE</scope>
    <source>
        <strain evidence="1">IoA-00</strain>
    </source>
</reference>
<dbReference type="AlphaFoldDB" id="A0A7R8CR48"/>
<name>A0A7R8CR48_LEPSM</name>
<proteinExistence type="predicted"/>
<organism evidence="1 2">
    <name type="scientific">Lepeophtheirus salmonis</name>
    <name type="common">Salmon louse</name>
    <name type="synonym">Caligus salmonis</name>
    <dbReference type="NCBI Taxonomy" id="72036"/>
    <lineage>
        <taxon>Eukaryota</taxon>
        <taxon>Metazoa</taxon>
        <taxon>Ecdysozoa</taxon>
        <taxon>Arthropoda</taxon>
        <taxon>Crustacea</taxon>
        <taxon>Multicrustacea</taxon>
        <taxon>Hexanauplia</taxon>
        <taxon>Copepoda</taxon>
        <taxon>Siphonostomatoida</taxon>
        <taxon>Caligidae</taxon>
        <taxon>Lepeophtheirus</taxon>
    </lineage>
</organism>
<evidence type="ECO:0000313" key="1">
    <source>
        <dbReference type="EMBL" id="CAF2899699.1"/>
    </source>
</evidence>
<sequence>MFYFENWASIEFRCPQEALTGSDNEHCRVPEAAQCHEGLKINYKNLLFDKIPFPGFRTLQDLTSLAKNYWTTIGNHFRIEEKNSEESTMLLKL</sequence>
<dbReference type="EMBL" id="HG994582">
    <property type="protein sequence ID" value="CAF2899699.1"/>
    <property type="molecule type" value="Genomic_DNA"/>
</dbReference>
<dbReference type="Proteomes" id="UP000675881">
    <property type="component" value="Chromosome 3"/>
</dbReference>
<protein>
    <submittedName>
        <fullName evidence="1">(salmon louse) hypothetical protein</fullName>
    </submittedName>
</protein>
<accession>A0A7R8CR48</accession>
<gene>
    <name evidence="1" type="ORF">LSAA_7120</name>
</gene>